<dbReference type="InterPro" id="IPR040398">
    <property type="entry name" value="Not1"/>
</dbReference>
<evidence type="ECO:0000256" key="6">
    <source>
        <dbReference type="ARBA" id="ARBA00025717"/>
    </source>
</evidence>
<dbReference type="Gene3D" id="1.25.40.800">
    <property type="match status" value="1"/>
</dbReference>
<dbReference type="InterPro" id="IPR032191">
    <property type="entry name" value="CNOT1_CAF1_bind"/>
</dbReference>
<evidence type="ECO:0000259" key="11">
    <source>
        <dbReference type="Pfam" id="PF16417"/>
    </source>
</evidence>
<evidence type="ECO:0000313" key="14">
    <source>
        <dbReference type="Proteomes" id="UP001620645"/>
    </source>
</evidence>
<dbReference type="Pfam" id="PF04054">
    <property type="entry name" value="Not1"/>
    <property type="match status" value="1"/>
</dbReference>
<feature type="domain" description="CCR4-NOT transcription complex subunit 1 HEAT repeat" evidence="12">
    <location>
        <begin position="259"/>
        <end position="402"/>
    </location>
</feature>
<feature type="domain" description="CCR4-Not complex component Not1 C-terminal" evidence="8">
    <location>
        <begin position="1533"/>
        <end position="1942"/>
    </location>
</feature>
<name>A0ABD2JX75_HETSC</name>
<keyword evidence="5" id="KW-0539">Nucleus</keyword>
<comment type="caution">
    <text evidence="13">The sequence shown here is derived from an EMBL/GenBank/DDBJ whole genome shotgun (WGS) entry which is preliminary data.</text>
</comment>
<dbReference type="Gene3D" id="1.25.40.790">
    <property type="match status" value="1"/>
</dbReference>
<evidence type="ECO:0008006" key="15">
    <source>
        <dbReference type="Google" id="ProtNLM"/>
    </source>
</evidence>
<dbReference type="PANTHER" id="PTHR13162">
    <property type="entry name" value="CCR4-NOT TRANSCRIPTION COMPLEX"/>
    <property type="match status" value="1"/>
</dbReference>
<keyword evidence="3" id="KW-0805">Transcription regulation</keyword>
<evidence type="ECO:0000259" key="10">
    <source>
        <dbReference type="Pfam" id="PF16415"/>
    </source>
</evidence>
<evidence type="ECO:0000259" key="12">
    <source>
        <dbReference type="Pfam" id="PF16418"/>
    </source>
</evidence>
<dbReference type="Pfam" id="PF16417">
    <property type="entry name" value="CNOT1_TTP_bind"/>
    <property type="match status" value="1"/>
</dbReference>
<dbReference type="Pfam" id="PF16415">
    <property type="entry name" value="CNOT1_CAF1_bind"/>
    <property type="match status" value="1"/>
</dbReference>
<feature type="region of interest" description="Disordered" evidence="7">
    <location>
        <begin position="1738"/>
        <end position="1786"/>
    </location>
</feature>
<dbReference type="EMBL" id="JBICCN010000085">
    <property type="protein sequence ID" value="KAL3095019.1"/>
    <property type="molecule type" value="Genomic_DNA"/>
</dbReference>
<keyword evidence="4" id="KW-0804">Transcription</keyword>
<evidence type="ECO:0000259" key="9">
    <source>
        <dbReference type="Pfam" id="PF12842"/>
    </source>
</evidence>
<evidence type="ECO:0000259" key="8">
    <source>
        <dbReference type="Pfam" id="PF04054"/>
    </source>
</evidence>
<dbReference type="InterPro" id="IPR007196">
    <property type="entry name" value="CCR4-Not_Not1_C"/>
</dbReference>
<dbReference type="InterPro" id="IPR032194">
    <property type="entry name" value="CNOT1_HEAT"/>
</dbReference>
<evidence type="ECO:0000256" key="4">
    <source>
        <dbReference type="ARBA" id="ARBA00023163"/>
    </source>
</evidence>
<keyword evidence="14" id="KW-1185">Reference proteome</keyword>
<dbReference type="Gene3D" id="1.25.40.840">
    <property type="entry name" value="CCR4-NOT transcription complex subunit 1 TTP binding domain"/>
    <property type="match status" value="1"/>
</dbReference>
<feature type="domain" description="CCR4-NOT transcription complex subunit 1 CAF1-binding" evidence="10">
    <location>
        <begin position="779"/>
        <end position="1005"/>
    </location>
</feature>
<evidence type="ECO:0000256" key="1">
    <source>
        <dbReference type="ARBA" id="ARBA00004123"/>
    </source>
</evidence>
<dbReference type="PANTHER" id="PTHR13162:SF8">
    <property type="entry name" value="CCR4-NOT TRANSCRIPTION COMPLEX SUBUNIT 1"/>
    <property type="match status" value="1"/>
</dbReference>
<sequence>MDLIGGGGGEPSINELIRRVQEIGGMFTSSVDSCQQSIRTMTGGTPLEARTVANLITAMVAASESPFSAQKSNWELMLSGVGSGAAAIPSFEGATFVAAVRAEAPSLDWHEVFAGLDNPIFQIRTKTGLQLLTLILLSGIAPNPFPVGLLYRPWSVNKPGQLSWLTQIIHHPDVFSVTDYPHHPVNLSCLKVFPDERNVSVWKCLDLVEILFRLGEVPALDTHVIGLFRSPGPMLLCPDLLFLGTVQINMPLTQLRVYVLKCLIATLLSGHANTVAVLQFALSSEKNKMQMHEILRNSMVGYYSQNLEDQGRLTRILEIAHELKILGELLNMTQFAFVIDLATLAARRDYLKLDKFIGDKLSEHGERFAQDMCHYLRRRCPVLTTINPLANDTFHSMFSTLQQRAASWPVITADLNQLIAQISRGKATPASAQQFGGVGTAGAGTGVNPFVPLKGPGEPRMFGAASNPAASGLANAFTMFRQQHADQQQQMLRSLRSTPGAAEFHDFRLTSQIPPSPSNQQQAEFGEDLATAVFSEDIQEEANSYFQQIYAPNGRMSVNDFIAKLKGFRHSGNIKERELLLCVVKNLFDEYRFFREYPERELRTTAEVYGGIIREEIILNIQFATAIRRVIESLNDEPGSMLWTFGIVALSACRACLYKYPKVCHMIINTNSYGRFPPGLKDYVSAGALGQLPMNHSAAHDVGLFASNQQPQPFFPPATGEFSVPIVPMAKMSMPGLGAAAANMRFAAPTGGTSTGNSILNVTNVDTLISATEREGTQVKQPPQQVLEKVAFTCNNLCTNNLLDKTQELTQLIRENGDEFLEWFAQYLVMKRVTVEHNYQQLYNSFLVLINNIALDNYVKKETYRNINILLKSDKQQSVSNFGDRQLLKNLGHWLGIITIGRDRPILNKDLDMKYLLFEAFYKGQQELLYIVPFVVKCITASAKSQLFGPHCGWVYAILKVLAEIHNEPDLKLNLRFEIEVLCKELNVDLRSIEVGSYLKEQRRLPKLVPPSKLGTTAASPTLAQCQLPPIQPPHIGAGISSHSTADYTPTDMANILTEMSISRKYSPASYTPGGSQQQVSSLTTHQTLPTFNYADIALQSGILQIIVIPPHLMLFQDFSLDSNEQNLRRGAHQMMRSMTAAIASITCREPLSQQMNSILKMYLTDAMGNVLPGSDQAKMVEEAATAVTDTNINIATNFVVKNACEKAVADIEKRLESEYVSRKTASDDRPFQVDADMAEMSEKVPEMIRLKEGPISEAMLKVYDDFSSKICGFKPLAPEDRFIEFTKPGLMNTPTAASSRTPTNVLAPPFIPSSQMSMTDVRTPTTTLHGVIPSHHPPPIGGHSAAPIMSAERMALPPGIFSEGRGAFCPAPGSELGVRTEDQILQSKVENILREWISICYTPMAQKDPQHALAYIVQMMHDNGVLATDEMITKFFRLCAEICFDVSYRLLKNESSGQSTVVRQRCYYTLDAFTKLTCLMVKYSDGQHHSTKVNLLKKILAILTTALNNDHEQQKFAFNGLPFHRILVIMFNELTSSDPVLDSIQLNILESFGQVLFLLQPRRVPGFAYHWLDIIGHRNFIGRLLSESQDLARTSAMYTQLLLCHLKFLAPFLRNVQLPKPIAYIYKGTLRVLLVLLHDFPEILCEYYYILCDVIPANCVQLRNLVLSAYPCDMRLPDPFTETMARIECLPEMSNHPKMHREMTNVVPSELRKRIDAYLETRSVVYLSDLPSMLLSHPPAHINNNTNQSQKSQQQDMPSSSSSSSASHQSPPNNSNNNNGGGSGVSSFTTTTTKYAISVVNAVVMYVGVRAIDSIHGKGQRVSMETIAHSPFMDIFQNLAVSLCNEGRYLLFNAIANQLRYPNSHTHYFSCTLLYLFLGANSKHIQEQITRILFERLVALRPHPWGLLITFIELIRNQRYGFWKHEFVYCATEIERLFLSVANSCSVSGPESHHSNGI</sequence>
<evidence type="ECO:0000256" key="2">
    <source>
        <dbReference type="ARBA" id="ARBA00022491"/>
    </source>
</evidence>
<evidence type="ECO:0000256" key="3">
    <source>
        <dbReference type="ARBA" id="ARBA00023015"/>
    </source>
</evidence>
<evidence type="ECO:0000256" key="7">
    <source>
        <dbReference type="SAM" id="MobiDB-lite"/>
    </source>
</evidence>
<dbReference type="Pfam" id="PF16418">
    <property type="entry name" value="CNOT1_HEAT"/>
    <property type="match status" value="1"/>
</dbReference>
<accession>A0ABD2JX75</accession>
<dbReference type="InterPro" id="IPR024557">
    <property type="entry name" value="CNOT1_dom_4"/>
</dbReference>
<proteinExistence type="inferred from homology"/>
<reference evidence="13 14" key="1">
    <citation type="submission" date="2024-10" db="EMBL/GenBank/DDBJ databases">
        <authorList>
            <person name="Kim D."/>
        </authorList>
    </citation>
    <scope>NUCLEOTIDE SEQUENCE [LARGE SCALE GENOMIC DNA]</scope>
    <source>
        <strain evidence="13">Taebaek</strain>
    </source>
</reference>
<comment type="similarity">
    <text evidence="6">Belongs to the CNOT1 family.</text>
</comment>
<gene>
    <name evidence="13" type="ORF">niasHS_006370</name>
</gene>
<dbReference type="InterPro" id="IPR038535">
    <property type="entry name" value="CNOT1_TTP_bind_sf"/>
</dbReference>
<dbReference type="InterPro" id="IPR032193">
    <property type="entry name" value="CNOT1_TTP_bind"/>
</dbReference>
<feature type="compositionally biased region" description="Low complexity" evidence="7">
    <location>
        <begin position="1744"/>
        <end position="1779"/>
    </location>
</feature>
<comment type="subcellular location">
    <subcellularLocation>
        <location evidence="1">Nucleus</location>
    </subcellularLocation>
</comment>
<dbReference type="Proteomes" id="UP001620645">
    <property type="component" value="Unassembled WGS sequence"/>
</dbReference>
<keyword evidence="2" id="KW-0678">Repressor</keyword>
<feature type="domain" description="CCR4-NOT transcription complex subunit 1 TTP binding" evidence="11">
    <location>
        <begin position="530"/>
        <end position="687"/>
    </location>
</feature>
<protein>
    <recommendedName>
        <fullName evidence="15">CCR4-NOT transcription complex subunit 1</fullName>
    </recommendedName>
</protein>
<dbReference type="Pfam" id="PF12842">
    <property type="entry name" value="DUF3819"/>
    <property type="match status" value="1"/>
</dbReference>
<evidence type="ECO:0000256" key="5">
    <source>
        <dbReference type="ARBA" id="ARBA00023242"/>
    </source>
</evidence>
<dbReference type="Gene3D" id="1.25.40.180">
    <property type="match status" value="1"/>
</dbReference>
<feature type="domain" description="CCR4-NOT transcription complex subunit 1" evidence="9">
    <location>
        <begin position="1114"/>
        <end position="1225"/>
    </location>
</feature>
<organism evidence="13 14">
    <name type="scientific">Heterodera schachtii</name>
    <name type="common">Sugarbeet cyst nematode worm</name>
    <name type="synonym">Tylenchus schachtii</name>
    <dbReference type="NCBI Taxonomy" id="97005"/>
    <lineage>
        <taxon>Eukaryota</taxon>
        <taxon>Metazoa</taxon>
        <taxon>Ecdysozoa</taxon>
        <taxon>Nematoda</taxon>
        <taxon>Chromadorea</taxon>
        <taxon>Rhabditida</taxon>
        <taxon>Tylenchina</taxon>
        <taxon>Tylenchomorpha</taxon>
        <taxon>Tylenchoidea</taxon>
        <taxon>Heteroderidae</taxon>
        <taxon>Heteroderinae</taxon>
        <taxon>Heterodera</taxon>
    </lineage>
</organism>
<evidence type="ECO:0000313" key="13">
    <source>
        <dbReference type="EMBL" id="KAL3095019.1"/>
    </source>
</evidence>
<dbReference type="GO" id="GO:0005634">
    <property type="term" value="C:nucleus"/>
    <property type="evidence" value="ECO:0007669"/>
    <property type="project" value="UniProtKB-SubCell"/>
</dbReference>